<evidence type="ECO:0000256" key="3">
    <source>
        <dbReference type="ARBA" id="ARBA00017057"/>
    </source>
</evidence>
<evidence type="ECO:0000256" key="5">
    <source>
        <dbReference type="ARBA" id="ARBA00022824"/>
    </source>
</evidence>
<dbReference type="GO" id="GO:0008233">
    <property type="term" value="F:peptidase activity"/>
    <property type="evidence" value="ECO:0007669"/>
    <property type="project" value="UniProtKB-UniRule"/>
</dbReference>
<dbReference type="EMBL" id="SEYY01000195">
    <property type="protein sequence ID" value="KAB7507827.1"/>
    <property type="molecule type" value="Genomic_DNA"/>
</dbReference>
<keyword evidence="11" id="KW-1185">Reference proteome</keyword>
<sequence length="101" mass="11794">MMGVLSWYTSYVEQGIFCTTLKKDPAGLELTDVWNAISSLKRFDHFYHLGLEEKIGKTGERKEAKVTLAIEKFFDDNGKLLYDRVSREVERLHSDIKHKRN</sequence>
<gene>
    <name evidence="10" type="primary">spcs2</name>
    <name evidence="10" type="ORF">Anas_05895</name>
</gene>
<evidence type="ECO:0000256" key="4">
    <source>
        <dbReference type="ARBA" id="ARBA00022692"/>
    </source>
</evidence>
<dbReference type="OrthoDB" id="29558at2759"/>
<dbReference type="InterPro" id="IPR009582">
    <property type="entry name" value="Spc2/SPCS2"/>
</dbReference>
<organism evidence="10 11">
    <name type="scientific">Armadillidium nasatum</name>
    <dbReference type="NCBI Taxonomy" id="96803"/>
    <lineage>
        <taxon>Eukaryota</taxon>
        <taxon>Metazoa</taxon>
        <taxon>Ecdysozoa</taxon>
        <taxon>Arthropoda</taxon>
        <taxon>Crustacea</taxon>
        <taxon>Multicrustacea</taxon>
        <taxon>Malacostraca</taxon>
        <taxon>Eumalacostraca</taxon>
        <taxon>Peracarida</taxon>
        <taxon>Isopoda</taxon>
        <taxon>Oniscidea</taxon>
        <taxon>Crinocheta</taxon>
        <taxon>Armadillidiidae</taxon>
        <taxon>Armadillidium</taxon>
    </lineage>
</organism>
<keyword evidence="4" id="KW-0812">Transmembrane</keyword>
<dbReference type="Pfam" id="PF06703">
    <property type="entry name" value="SPC25"/>
    <property type="match status" value="1"/>
</dbReference>
<keyword evidence="5 9" id="KW-0256">Endoplasmic reticulum</keyword>
<evidence type="ECO:0000256" key="2">
    <source>
        <dbReference type="ARBA" id="ARBA00007324"/>
    </source>
</evidence>
<comment type="function">
    <text evidence="8 9">Component of the signal peptidase complex (SPC) which catalyzes the cleavage of N-terminal signal sequences from nascent proteins as they are translocated into the lumen of the endoplasmic reticulum. Enhances the enzymatic activity of SPC and facilitates the interactions between different components of the translocation site.</text>
</comment>
<evidence type="ECO:0000256" key="8">
    <source>
        <dbReference type="ARBA" id="ARBA00045608"/>
    </source>
</evidence>
<protein>
    <recommendedName>
        <fullName evidence="3 9">Signal peptidase complex subunit 2</fullName>
    </recommendedName>
</protein>
<comment type="similarity">
    <text evidence="2 9">Belongs to the SPCS2 family.</text>
</comment>
<evidence type="ECO:0000256" key="6">
    <source>
        <dbReference type="ARBA" id="ARBA00022989"/>
    </source>
</evidence>
<dbReference type="GO" id="GO:0005787">
    <property type="term" value="C:signal peptidase complex"/>
    <property type="evidence" value="ECO:0007669"/>
    <property type="project" value="UniProtKB-UniRule"/>
</dbReference>
<dbReference type="GO" id="GO:0045047">
    <property type="term" value="P:protein targeting to ER"/>
    <property type="evidence" value="ECO:0007669"/>
    <property type="project" value="TreeGrafter"/>
</dbReference>
<dbReference type="AlphaFoldDB" id="A0A5N5TNS2"/>
<keyword evidence="6" id="KW-1133">Transmembrane helix</keyword>
<dbReference type="PANTHER" id="PTHR13085:SF0">
    <property type="entry name" value="SIGNAL PEPTIDASE COMPLEX SUBUNIT 2"/>
    <property type="match status" value="1"/>
</dbReference>
<proteinExistence type="inferred from homology"/>
<keyword evidence="7" id="KW-0472">Membrane</keyword>
<evidence type="ECO:0000313" key="10">
    <source>
        <dbReference type="EMBL" id="KAB7507827.1"/>
    </source>
</evidence>
<evidence type="ECO:0000256" key="7">
    <source>
        <dbReference type="ARBA" id="ARBA00023136"/>
    </source>
</evidence>
<comment type="caution">
    <text evidence="10">The sequence shown here is derived from an EMBL/GenBank/DDBJ whole genome shotgun (WGS) entry which is preliminary data.</text>
</comment>
<name>A0A5N5TNS2_9CRUS</name>
<dbReference type="Proteomes" id="UP000326759">
    <property type="component" value="Unassembled WGS sequence"/>
</dbReference>
<dbReference type="GO" id="GO:0006465">
    <property type="term" value="P:signal peptide processing"/>
    <property type="evidence" value="ECO:0007669"/>
    <property type="project" value="UniProtKB-UniRule"/>
</dbReference>
<evidence type="ECO:0000256" key="1">
    <source>
        <dbReference type="ARBA" id="ARBA00004477"/>
    </source>
</evidence>
<dbReference type="PANTHER" id="PTHR13085">
    <property type="entry name" value="MICROSOMAL SIGNAL PEPTIDASE 25 KDA SUBUNIT"/>
    <property type="match status" value="1"/>
</dbReference>
<accession>A0A5N5TNS2</accession>
<evidence type="ECO:0000313" key="11">
    <source>
        <dbReference type="Proteomes" id="UP000326759"/>
    </source>
</evidence>
<reference evidence="10 11" key="1">
    <citation type="journal article" date="2019" name="PLoS Biol.">
        <title>Sex chromosomes control vertical transmission of feminizing Wolbachia symbionts in an isopod.</title>
        <authorList>
            <person name="Becking T."/>
            <person name="Chebbi M.A."/>
            <person name="Giraud I."/>
            <person name="Moumen B."/>
            <person name="Laverre T."/>
            <person name="Caubet Y."/>
            <person name="Peccoud J."/>
            <person name="Gilbert C."/>
            <person name="Cordaux R."/>
        </authorList>
    </citation>
    <scope>NUCLEOTIDE SEQUENCE [LARGE SCALE GENOMIC DNA]</scope>
    <source>
        <strain evidence="10">ANa2</strain>
        <tissue evidence="10">Whole body excluding digestive tract and cuticle</tissue>
    </source>
</reference>
<comment type="subcellular location">
    <subcellularLocation>
        <location evidence="1 9">Endoplasmic reticulum membrane</location>
        <topology evidence="1 9">Multi-pass membrane protein</topology>
    </subcellularLocation>
</comment>
<evidence type="ECO:0000256" key="9">
    <source>
        <dbReference type="RuleBase" id="RU368033"/>
    </source>
</evidence>